<name>A0A2J8K8G8_PANTR</name>
<organism evidence="1 2">
    <name type="scientific">Pan troglodytes</name>
    <name type="common">Chimpanzee</name>
    <dbReference type="NCBI Taxonomy" id="9598"/>
    <lineage>
        <taxon>Eukaryota</taxon>
        <taxon>Metazoa</taxon>
        <taxon>Chordata</taxon>
        <taxon>Craniata</taxon>
        <taxon>Vertebrata</taxon>
        <taxon>Euteleostomi</taxon>
        <taxon>Mammalia</taxon>
        <taxon>Eutheria</taxon>
        <taxon>Euarchontoglires</taxon>
        <taxon>Primates</taxon>
        <taxon>Haplorrhini</taxon>
        <taxon>Catarrhini</taxon>
        <taxon>Hominidae</taxon>
        <taxon>Pan</taxon>
    </lineage>
</organism>
<accession>A0A2J8K8G8</accession>
<sequence>AAERRLHECQESLQGCKGKCADQEHTIRELQGQNMDHVADFEAVGRIFCLGMG</sequence>
<dbReference type="Proteomes" id="UP000236370">
    <property type="component" value="Unassembled WGS sequence"/>
</dbReference>
<evidence type="ECO:0000313" key="1">
    <source>
        <dbReference type="EMBL" id="PNI31323.1"/>
    </source>
</evidence>
<proteinExistence type="predicted"/>
<reference evidence="1 2" key="1">
    <citation type="submission" date="2017-12" db="EMBL/GenBank/DDBJ databases">
        <title>High-resolution comparative analysis of great ape genomes.</title>
        <authorList>
            <person name="Pollen A."/>
            <person name="Hastie A."/>
            <person name="Hormozdiari F."/>
            <person name="Dougherty M."/>
            <person name="Liu R."/>
            <person name="Chaisson M."/>
            <person name="Hoppe E."/>
            <person name="Hill C."/>
            <person name="Pang A."/>
            <person name="Hillier L."/>
            <person name="Baker C."/>
            <person name="Armstrong J."/>
            <person name="Shendure J."/>
            <person name="Paten B."/>
            <person name="Wilson R."/>
            <person name="Chao H."/>
            <person name="Schneider V."/>
            <person name="Ventura M."/>
            <person name="Kronenberg Z."/>
            <person name="Murali S."/>
            <person name="Gordon D."/>
            <person name="Cantsilieris S."/>
            <person name="Munson K."/>
            <person name="Nelson B."/>
            <person name="Raja A."/>
            <person name="Underwood J."/>
            <person name="Diekhans M."/>
            <person name="Fiddes I."/>
            <person name="Haussler D."/>
            <person name="Eichler E."/>
        </authorList>
    </citation>
    <scope>NUCLEOTIDE SEQUENCE [LARGE SCALE GENOMIC DNA]</scope>
    <source>
        <strain evidence="1">Yerkes chimp pedigree #C0471</strain>
    </source>
</reference>
<dbReference type="EMBL" id="NBAG03000387">
    <property type="protein sequence ID" value="PNI31323.1"/>
    <property type="molecule type" value="Genomic_DNA"/>
</dbReference>
<dbReference type="AlphaFoldDB" id="A0A2J8K8G8"/>
<protein>
    <submittedName>
        <fullName evidence="1">ODF2L isoform 7</fullName>
    </submittedName>
</protein>
<comment type="caution">
    <text evidence="1">The sequence shown here is derived from an EMBL/GenBank/DDBJ whole genome shotgun (WGS) entry which is preliminary data.</text>
</comment>
<evidence type="ECO:0000313" key="2">
    <source>
        <dbReference type="Proteomes" id="UP000236370"/>
    </source>
</evidence>
<feature type="non-terminal residue" evidence="1">
    <location>
        <position position="1"/>
    </location>
</feature>
<gene>
    <name evidence="1" type="ORF">CK820_G0040694</name>
</gene>